<dbReference type="Proteomes" id="UP000325286">
    <property type="component" value="Chromosome"/>
</dbReference>
<dbReference type="EMBL" id="CP042914">
    <property type="protein sequence ID" value="QEG41015.1"/>
    <property type="molecule type" value="Genomic_DNA"/>
</dbReference>
<name>A0A5B9QUC2_9BACT</name>
<reference evidence="2 3" key="1">
    <citation type="submission" date="2019-08" db="EMBL/GenBank/DDBJ databases">
        <title>Deep-cultivation of Planctomycetes and their phenomic and genomic characterization uncovers novel biology.</title>
        <authorList>
            <person name="Wiegand S."/>
            <person name="Jogler M."/>
            <person name="Boedeker C."/>
            <person name="Pinto D."/>
            <person name="Vollmers J."/>
            <person name="Rivas-Marin E."/>
            <person name="Kohn T."/>
            <person name="Peeters S.H."/>
            <person name="Heuer A."/>
            <person name="Rast P."/>
            <person name="Oberbeckmann S."/>
            <person name="Bunk B."/>
            <person name="Jeske O."/>
            <person name="Meyerdierks A."/>
            <person name="Storesund J.E."/>
            <person name="Kallscheuer N."/>
            <person name="Luecker S."/>
            <person name="Lage O.M."/>
            <person name="Pohl T."/>
            <person name="Merkel B.J."/>
            <person name="Hornburger P."/>
            <person name="Mueller R.-W."/>
            <person name="Bruemmer F."/>
            <person name="Labrenz M."/>
            <person name="Spormann A.M."/>
            <person name="Op den Camp H."/>
            <person name="Overmann J."/>
            <person name="Amann R."/>
            <person name="Jetten M.S.M."/>
            <person name="Mascher T."/>
            <person name="Medema M.H."/>
            <person name="Devos D.P."/>
            <person name="Kaster A.-K."/>
            <person name="Ovreas L."/>
            <person name="Rohde M."/>
            <person name="Galperin M.Y."/>
            <person name="Jogler C."/>
        </authorList>
    </citation>
    <scope>NUCLEOTIDE SEQUENCE [LARGE SCALE GENOMIC DNA]</scope>
    <source>
        <strain evidence="2 3">UC8</strain>
    </source>
</reference>
<feature type="region of interest" description="Disordered" evidence="1">
    <location>
        <begin position="1"/>
        <end position="26"/>
    </location>
</feature>
<keyword evidence="3" id="KW-1185">Reference proteome</keyword>
<organism evidence="2 3">
    <name type="scientific">Roseimaritima ulvae</name>
    <dbReference type="NCBI Taxonomy" id="980254"/>
    <lineage>
        <taxon>Bacteria</taxon>
        <taxon>Pseudomonadati</taxon>
        <taxon>Planctomycetota</taxon>
        <taxon>Planctomycetia</taxon>
        <taxon>Pirellulales</taxon>
        <taxon>Pirellulaceae</taxon>
        <taxon>Roseimaritima</taxon>
    </lineage>
</organism>
<accession>A0A5B9QUC2</accession>
<proteinExistence type="predicted"/>
<protein>
    <submittedName>
        <fullName evidence="2">Uncharacterized protein</fullName>
    </submittedName>
</protein>
<dbReference type="AlphaFoldDB" id="A0A5B9QUC2"/>
<gene>
    <name evidence="2" type="ORF">UC8_30330</name>
</gene>
<evidence type="ECO:0000313" key="3">
    <source>
        <dbReference type="Proteomes" id="UP000325286"/>
    </source>
</evidence>
<evidence type="ECO:0000256" key="1">
    <source>
        <dbReference type="SAM" id="MobiDB-lite"/>
    </source>
</evidence>
<evidence type="ECO:0000313" key="2">
    <source>
        <dbReference type="EMBL" id="QEG41015.1"/>
    </source>
</evidence>
<dbReference type="RefSeq" id="WP_238388667.1">
    <property type="nucleotide sequence ID" value="NZ_CP042914.1"/>
</dbReference>
<dbReference type="KEGG" id="rul:UC8_30330"/>
<sequence length="226" mass="24548">MDDNPYKASMTPPGGEPLPPSSNADAEGLAEPVLAYTANGNLEAHSVVTWLEAHGVRSYAVEDNSGVSLFAFGTISQFHKPQVFVTKDDLQRAGELLHQFEIQRDKRRADLDAAAPIVSQCEECGASSEFPASQDGTTQNCPKCSAFMDVGSFDWPDDFDYGDADPEPQPSDNADEAMAAASRLDQMGEWDAAIAAYQEVADRWPEHATYIANCIADVQRKLDATR</sequence>